<evidence type="ECO:0000313" key="2">
    <source>
        <dbReference type="EMBL" id="PIP63702.1"/>
    </source>
</evidence>
<organism evidence="2 3">
    <name type="scientific">Candidatus Roizmanbacteria bacterium CG22_combo_CG10-13_8_21_14_all_34_12</name>
    <dbReference type="NCBI Taxonomy" id="1974860"/>
    <lineage>
        <taxon>Bacteria</taxon>
        <taxon>Candidatus Roizmaniibacteriota</taxon>
    </lineage>
</organism>
<reference evidence="2 3" key="1">
    <citation type="submission" date="2017-09" db="EMBL/GenBank/DDBJ databases">
        <title>Depth-based differentiation of microbial function through sediment-hosted aquifers and enrichment of novel symbionts in the deep terrestrial subsurface.</title>
        <authorList>
            <person name="Probst A.J."/>
            <person name="Ladd B."/>
            <person name="Jarett J.K."/>
            <person name="Geller-Mcgrath D.E."/>
            <person name="Sieber C.M."/>
            <person name="Emerson J.B."/>
            <person name="Anantharaman K."/>
            <person name="Thomas B.C."/>
            <person name="Malmstrom R."/>
            <person name="Stieglmeier M."/>
            <person name="Klingl A."/>
            <person name="Woyke T."/>
            <person name="Ryan C.M."/>
            <person name="Banfield J.F."/>
        </authorList>
    </citation>
    <scope>NUCLEOTIDE SEQUENCE [LARGE SCALE GENOMIC DNA]</scope>
    <source>
        <strain evidence="2">CG22_combo_CG10-13_8_21_14_all_34_12</strain>
    </source>
</reference>
<dbReference type="Proteomes" id="UP000229699">
    <property type="component" value="Unassembled WGS sequence"/>
</dbReference>
<protein>
    <submittedName>
        <fullName evidence="2">Uncharacterized protein</fullName>
    </submittedName>
</protein>
<proteinExistence type="predicted"/>
<evidence type="ECO:0000256" key="1">
    <source>
        <dbReference type="SAM" id="Coils"/>
    </source>
</evidence>
<dbReference type="EMBL" id="PCTC01000019">
    <property type="protein sequence ID" value="PIP63702.1"/>
    <property type="molecule type" value="Genomic_DNA"/>
</dbReference>
<evidence type="ECO:0000313" key="3">
    <source>
        <dbReference type="Proteomes" id="UP000229699"/>
    </source>
</evidence>
<dbReference type="SUPFAM" id="SSF57997">
    <property type="entry name" value="Tropomyosin"/>
    <property type="match status" value="1"/>
</dbReference>
<keyword evidence="1" id="KW-0175">Coiled coil</keyword>
<comment type="caution">
    <text evidence="2">The sequence shown here is derived from an EMBL/GenBank/DDBJ whole genome shotgun (WGS) entry which is preliminary data.</text>
</comment>
<gene>
    <name evidence="2" type="ORF">COW97_01090</name>
</gene>
<sequence length="84" mass="9832">MITDKDVKKLKEVFATKDDLKALDKRFDRIDNNIESLVKDVVTVIEMVGDTNQKLDKINNKITENDDILENHEKRLDKVEDKVF</sequence>
<dbReference type="AlphaFoldDB" id="A0A2H0C1E1"/>
<feature type="coiled-coil region" evidence="1">
    <location>
        <begin position="20"/>
        <end position="82"/>
    </location>
</feature>
<accession>A0A2H0C1E1</accession>
<dbReference type="Gene3D" id="1.20.5.340">
    <property type="match status" value="1"/>
</dbReference>
<name>A0A2H0C1E1_9BACT</name>